<reference evidence="2" key="1">
    <citation type="submission" date="2020-10" db="EMBL/GenBank/DDBJ databases">
        <authorList>
            <person name="Gilroy R."/>
        </authorList>
    </citation>
    <scope>NUCLEOTIDE SEQUENCE</scope>
    <source>
        <strain evidence="2">1370</strain>
    </source>
</reference>
<evidence type="ECO:0000313" key="2">
    <source>
        <dbReference type="EMBL" id="HIV10681.1"/>
    </source>
</evidence>
<gene>
    <name evidence="2" type="ORF">IAD28_03165</name>
</gene>
<evidence type="ECO:0000259" key="1">
    <source>
        <dbReference type="Pfam" id="PF14238"/>
    </source>
</evidence>
<proteinExistence type="predicted"/>
<dbReference type="EMBL" id="DVOL01000042">
    <property type="protein sequence ID" value="HIV10681.1"/>
    <property type="molecule type" value="Genomic_DNA"/>
</dbReference>
<reference evidence="2" key="2">
    <citation type="journal article" date="2021" name="PeerJ">
        <title>Extensive microbial diversity within the chicken gut microbiome revealed by metagenomics and culture.</title>
        <authorList>
            <person name="Gilroy R."/>
            <person name="Ravi A."/>
            <person name="Getino M."/>
            <person name="Pursley I."/>
            <person name="Horton D.L."/>
            <person name="Alikhan N.F."/>
            <person name="Baker D."/>
            <person name="Gharbi K."/>
            <person name="Hall N."/>
            <person name="Watson M."/>
            <person name="Adriaenssens E.M."/>
            <person name="Foster-Nyarko E."/>
            <person name="Jarju S."/>
            <person name="Secka A."/>
            <person name="Antonio M."/>
            <person name="Oren A."/>
            <person name="Chaudhuri R.R."/>
            <person name="La Ragione R."/>
            <person name="Hildebrand F."/>
            <person name="Pallen M.J."/>
        </authorList>
    </citation>
    <scope>NUCLEOTIDE SEQUENCE</scope>
    <source>
        <strain evidence="2">1370</strain>
    </source>
</reference>
<accession>A0A9D1NPZ2</accession>
<name>A0A9D1NPZ2_9FIRM</name>
<organism evidence="2 3">
    <name type="scientific">Candidatus Faeciplasma avium</name>
    <dbReference type="NCBI Taxonomy" id="2840798"/>
    <lineage>
        <taxon>Bacteria</taxon>
        <taxon>Bacillati</taxon>
        <taxon>Bacillota</taxon>
        <taxon>Clostridia</taxon>
        <taxon>Eubacteriales</taxon>
        <taxon>Oscillospiraceae</taxon>
        <taxon>Oscillospiraceae incertae sedis</taxon>
        <taxon>Candidatus Faeciplasma</taxon>
    </lineage>
</organism>
<evidence type="ECO:0000313" key="3">
    <source>
        <dbReference type="Proteomes" id="UP000823960"/>
    </source>
</evidence>
<dbReference type="Proteomes" id="UP000823960">
    <property type="component" value="Unassembled WGS sequence"/>
</dbReference>
<dbReference type="InterPro" id="IPR025641">
    <property type="entry name" value="DUF4340"/>
</dbReference>
<dbReference type="Pfam" id="PF14238">
    <property type="entry name" value="DUF4340"/>
    <property type="match status" value="1"/>
</dbReference>
<comment type="caution">
    <text evidence="2">The sequence shown here is derived from an EMBL/GenBank/DDBJ whole genome shotgun (WGS) entry which is preliminary data.</text>
</comment>
<protein>
    <submittedName>
        <fullName evidence="2">DUF4340 domain-containing protein</fullName>
    </submittedName>
</protein>
<sequence>MKAKAKSLMFMGVFILCMALVALILVLTQPKNEEDDSSAKTQSTTIELLSYERDNISSMTVSNQYGEYTITQNAKGFSVNELGSLKQNSTVMGAAGNCATKITAQALVEKNAESLEKYGLEEGSETASCEVVMKDGTGYTLIFGSDAPDGSSVYMRMSDSTDVYTVLKSSTSYFYNAKESYVSLIIKESISSESTAPTIDFLTITRKDLDYDIIFEDDTKNYATDEVSMASSQVMISPVYAYLDITNSNDILYGIWGLTATEAIKPFPTEEELAEYGLDDPFCTVRMDAELQVYTLLIGDVAGYSLDENGNETTEPEYFYGYYEGTDCIFVFSADEVKWATFQPIDILSSLMTSNYIYKLDYIDIQLHNGEDIDYYFDVTGNVDEGELSVMLDGSPASTEDFKILYQFLLKCPIDALCLEDPSPDAKLLAYIDFRREDGGGDTLEFYDDGTNRVTIKLNGYTSFSQPKSYLDTLCSNLELFKEGASGDQLQMIW</sequence>
<dbReference type="AlphaFoldDB" id="A0A9D1NPZ2"/>
<feature type="domain" description="DUF4340" evidence="1">
    <location>
        <begin position="100"/>
        <end position="172"/>
    </location>
</feature>